<dbReference type="InterPro" id="IPR052523">
    <property type="entry name" value="Trichothecene_AcTrans"/>
</dbReference>
<dbReference type="PROSITE" id="PS51186">
    <property type="entry name" value="GNAT"/>
    <property type="match status" value="1"/>
</dbReference>
<dbReference type="InterPro" id="IPR016181">
    <property type="entry name" value="Acyl_CoA_acyltransferase"/>
</dbReference>
<reference evidence="2 3" key="1">
    <citation type="journal article" date="2016" name="PLoS Pathog.">
        <title>Biosynthesis of antibiotic leucinostatins in bio-control fungus Purpureocillium lilacinum and their inhibition on phytophthora revealed by genome mining.</title>
        <authorList>
            <person name="Wang G."/>
            <person name="Liu Z."/>
            <person name="Lin R."/>
            <person name="Li E."/>
            <person name="Mao Z."/>
            <person name="Ling J."/>
            <person name="Yang Y."/>
            <person name="Yin W.B."/>
            <person name="Xie B."/>
        </authorList>
    </citation>
    <scope>NUCLEOTIDE SEQUENCE [LARGE SCALE GENOMIC DNA]</scope>
    <source>
        <strain evidence="2">170</strain>
    </source>
</reference>
<dbReference type="STRING" id="1380566.A0A179FQU0"/>
<dbReference type="InterPro" id="IPR000182">
    <property type="entry name" value="GNAT_dom"/>
</dbReference>
<evidence type="ECO:0000313" key="2">
    <source>
        <dbReference type="EMBL" id="OAQ67628.1"/>
    </source>
</evidence>
<dbReference type="CDD" id="cd04301">
    <property type="entry name" value="NAT_SF"/>
    <property type="match status" value="1"/>
</dbReference>
<proteinExistence type="predicted"/>
<dbReference type="SUPFAM" id="SSF55729">
    <property type="entry name" value="Acyl-CoA N-acyltransferases (Nat)"/>
    <property type="match status" value="1"/>
</dbReference>
<evidence type="ECO:0000259" key="1">
    <source>
        <dbReference type="PROSITE" id="PS51186"/>
    </source>
</evidence>
<organism evidence="2 3">
    <name type="scientific">Pochonia chlamydosporia 170</name>
    <dbReference type="NCBI Taxonomy" id="1380566"/>
    <lineage>
        <taxon>Eukaryota</taxon>
        <taxon>Fungi</taxon>
        <taxon>Dikarya</taxon>
        <taxon>Ascomycota</taxon>
        <taxon>Pezizomycotina</taxon>
        <taxon>Sordariomycetes</taxon>
        <taxon>Hypocreomycetidae</taxon>
        <taxon>Hypocreales</taxon>
        <taxon>Clavicipitaceae</taxon>
        <taxon>Pochonia</taxon>
    </lineage>
</organism>
<dbReference type="AlphaFoldDB" id="A0A179FQU0"/>
<dbReference type="Proteomes" id="UP000078397">
    <property type="component" value="Unassembled WGS sequence"/>
</dbReference>
<keyword evidence="3" id="KW-1185">Reference proteome</keyword>
<comment type="caution">
    <text evidence="2">The sequence shown here is derived from an EMBL/GenBank/DDBJ whole genome shotgun (WGS) entry which is preliminary data.</text>
</comment>
<gene>
    <name evidence="2" type="ORF">VFPPC_03996</name>
</gene>
<accession>A0A179FQU0</accession>
<dbReference type="EMBL" id="LSBJ02000003">
    <property type="protein sequence ID" value="OAQ67628.1"/>
    <property type="molecule type" value="Genomic_DNA"/>
</dbReference>
<dbReference type="Pfam" id="PF00583">
    <property type="entry name" value="Acetyltransf_1"/>
    <property type="match status" value="1"/>
</dbReference>
<dbReference type="RefSeq" id="XP_018144478.1">
    <property type="nucleotide sequence ID" value="XM_018283420.1"/>
</dbReference>
<name>A0A179FQU0_METCM</name>
<dbReference type="KEGG" id="pchm:VFPPC_03996"/>
<dbReference type="PANTHER" id="PTHR42791:SF2">
    <property type="entry name" value="N-ACETYLTRANSFERASE DOMAIN-CONTAINING PROTEIN"/>
    <property type="match status" value="1"/>
</dbReference>
<dbReference type="GeneID" id="28847414"/>
<dbReference type="PANTHER" id="PTHR42791">
    <property type="entry name" value="GNAT FAMILY ACETYLTRANSFERASE"/>
    <property type="match status" value="1"/>
</dbReference>
<feature type="domain" description="N-acetyltransferase" evidence="1">
    <location>
        <begin position="5"/>
        <end position="203"/>
    </location>
</feature>
<sequence>MDADFVIRDAKQEDLDAIALLIARSYDQLPLWRLMVQDVEPAALHVLLLNFTRNRFRQPIYKYFVAVDAANSTIAGCTGLSLPRRDEEGESELAGEWPTGMNEALANRFFGPLVTQIKDYGYDPKLHFRRAGTFIAPEYQKRGLGTRLTRHCNAIADEAGSSTYVTAISEVALYMFEKEGFAKLGSLDTNLEEFGGQELLTRSYACCRVHVVKPRDRSV</sequence>
<dbReference type="OrthoDB" id="410198at2759"/>
<dbReference type="GO" id="GO:0016747">
    <property type="term" value="F:acyltransferase activity, transferring groups other than amino-acyl groups"/>
    <property type="evidence" value="ECO:0007669"/>
    <property type="project" value="InterPro"/>
</dbReference>
<evidence type="ECO:0000313" key="3">
    <source>
        <dbReference type="Proteomes" id="UP000078397"/>
    </source>
</evidence>
<dbReference type="Gene3D" id="3.40.630.30">
    <property type="match status" value="1"/>
</dbReference>
<protein>
    <submittedName>
        <fullName evidence="2">Acetyltransferase (GNAT) family domain-containing protein</fullName>
    </submittedName>
</protein>